<dbReference type="AlphaFoldDB" id="A0A432V465"/>
<dbReference type="RefSeq" id="WP_128627457.1">
    <property type="nucleotide sequence ID" value="NZ_RKST01000015.1"/>
</dbReference>
<dbReference type="EMBL" id="RKST01000015">
    <property type="protein sequence ID" value="RUM96956.1"/>
    <property type="molecule type" value="Genomic_DNA"/>
</dbReference>
<reference evidence="2 3" key="1">
    <citation type="submission" date="2018-11" db="EMBL/GenBank/DDBJ databases">
        <title>Pseudaminobacter arsenicus sp. nov., an arsenic-resistant bacterium isolated from arsenic-rich aquifers.</title>
        <authorList>
            <person name="Mu Y."/>
        </authorList>
    </citation>
    <scope>NUCLEOTIDE SEQUENCE [LARGE SCALE GENOMIC DNA]</scope>
    <source>
        <strain evidence="2 3">CB3</strain>
    </source>
</reference>
<name>A0A432V465_9HYPH</name>
<keyword evidence="3" id="KW-1185">Reference proteome</keyword>
<dbReference type="Proteomes" id="UP000281647">
    <property type="component" value="Unassembled WGS sequence"/>
</dbReference>
<protein>
    <submittedName>
        <fullName evidence="2">Uncharacterized protein</fullName>
    </submittedName>
</protein>
<gene>
    <name evidence="2" type="ORF">EET67_15580</name>
</gene>
<proteinExistence type="predicted"/>
<comment type="caution">
    <text evidence="2">The sequence shown here is derived from an EMBL/GenBank/DDBJ whole genome shotgun (WGS) entry which is preliminary data.</text>
</comment>
<sequence length="357" mass="40607">MNEQSDGNTNDPAIAGELVVRRRIFLSRKIPVTVTAKHNGVKFTVYRQQYRSRYVPYQDLRSVSSREIFGQKRIDLYADVGVETINCHSSDFRISEFCNFVNDKIAHTRRKPLAAKFALTRTEVPPEKNYTTWVYDEYGSAIDVLFNQEGSVDDLLEKLESEIASLTTKKERIEGSRRKSRSATPEHNRSDDDYQLFRNGYSFLRNIDPNKIRPGRILLGGTAITAALFTLAWLADKRPITPISPESDLSLAKSALSNDKAIETIPEEAGEETASRSLLHLITLMQDDTRYNQLITRLKQKREALKIDGAALSAQMGWDIARLENIEAQLIRATPMDIVKLSIHIDEDFHDIIGFEK</sequence>
<organism evidence="2 3">
    <name type="scientific">Borborobacter arsenicus</name>
    <dbReference type="NCBI Taxonomy" id="1851146"/>
    <lineage>
        <taxon>Bacteria</taxon>
        <taxon>Pseudomonadati</taxon>
        <taxon>Pseudomonadota</taxon>
        <taxon>Alphaproteobacteria</taxon>
        <taxon>Hyphomicrobiales</taxon>
        <taxon>Phyllobacteriaceae</taxon>
        <taxon>Borborobacter</taxon>
    </lineage>
</organism>
<feature type="region of interest" description="Disordered" evidence="1">
    <location>
        <begin position="170"/>
        <end position="193"/>
    </location>
</feature>
<evidence type="ECO:0000313" key="3">
    <source>
        <dbReference type="Proteomes" id="UP000281647"/>
    </source>
</evidence>
<evidence type="ECO:0000256" key="1">
    <source>
        <dbReference type="SAM" id="MobiDB-lite"/>
    </source>
</evidence>
<accession>A0A432V465</accession>
<evidence type="ECO:0000313" key="2">
    <source>
        <dbReference type="EMBL" id="RUM96956.1"/>
    </source>
</evidence>